<accession>A0A2K3KR14</accession>
<dbReference type="EMBL" id="ASHM01106286">
    <property type="protein sequence ID" value="PNX68719.1"/>
    <property type="molecule type" value="Genomic_DNA"/>
</dbReference>
<feature type="region of interest" description="Disordered" evidence="1">
    <location>
        <begin position="1"/>
        <end position="20"/>
    </location>
</feature>
<name>A0A2K3KR14_TRIPR</name>
<dbReference type="Proteomes" id="UP000236291">
    <property type="component" value="Unassembled WGS sequence"/>
</dbReference>
<comment type="caution">
    <text evidence="2">The sequence shown here is derived from an EMBL/GenBank/DDBJ whole genome shotgun (WGS) entry which is preliminary data.</text>
</comment>
<feature type="region of interest" description="Disordered" evidence="1">
    <location>
        <begin position="43"/>
        <end position="84"/>
    </location>
</feature>
<proteinExistence type="predicted"/>
<reference evidence="2 3" key="1">
    <citation type="journal article" date="2014" name="Am. J. Bot.">
        <title>Genome assembly and annotation for red clover (Trifolium pratense; Fabaceae).</title>
        <authorList>
            <person name="Istvanek J."/>
            <person name="Jaros M."/>
            <person name="Krenek A."/>
            <person name="Repkova J."/>
        </authorList>
    </citation>
    <scope>NUCLEOTIDE SEQUENCE [LARGE SCALE GENOMIC DNA]</scope>
    <source>
        <strain evidence="3">cv. Tatra</strain>
        <tissue evidence="2">Young leaves</tissue>
    </source>
</reference>
<reference evidence="2 3" key="2">
    <citation type="journal article" date="2017" name="Front. Plant Sci.">
        <title>Gene Classification and Mining of Molecular Markers Useful in Red Clover (Trifolium pratense) Breeding.</title>
        <authorList>
            <person name="Istvanek J."/>
            <person name="Dluhosova J."/>
            <person name="Dluhos P."/>
            <person name="Patkova L."/>
            <person name="Nedelnik J."/>
            <person name="Repkova J."/>
        </authorList>
    </citation>
    <scope>NUCLEOTIDE SEQUENCE [LARGE SCALE GENOMIC DNA]</scope>
    <source>
        <strain evidence="3">cv. Tatra</strain>
        <tissue evidence="2">Young leaves</tissue>
    </source>
</reference>
<sequence length="84" mass="9146">MADLDVDHNIEIPIPNPPMPSKNLKFGMSLESMHIPLSEASTKTFDSTLPPLPPANLDFGMLPKGPTPPSEPSKPPHKPPPFRL</sequence>
<organism evidence="2 3">
    <name type="scientific">Trifolium pratense</name>
    <name type="common">Red clover</name>
    <dbReference type="NCBI Taxonomy" id="57577"/>
    <lineage>
        <taxon>Eukaryota</taxon>
        <taxon>Viridiplantae</taxon>
        <taxon>Streptophyta</taxon>
        <taxon>Embryophyta</taxon>
        <taxon>Tracheophyta</taxon>
        <taxon>Spermatophyta</taxon>
        <taxon>Magnoliopsida</taxon>
        <taxon>eudicotyledons</taxon>
        <taxon>Gunneridae</taxon>
        <taxon>Pentapetalae</taxon>
        <taxon>rosids</taxon>
        <taxon>fabids</taxon>
        <taxon>Fabales</taxon>
        <taxon>Fabaceae</taxon>
        <taxon>Papilionoideae</taxon>
        <taxon>50 kb inversion clade</taxon>
        <taxon>NPAAA clade</taxon>
        <taxon>Hologalegina</taxon>
        <taxon>IRL clade</taxon>
        <taxon>Trifolieae</taxon>
        <taxon>Trifolium</taxon>
    </lineage>
</organism>
<evidence type="ECO:0000313" key="3">
    <source>
        <dbReference type="Proteomes" id="UP000236291"/>
    </source>
</evidence>
<evidence type="ECO:0000313" key="2">
    <source>
        <dbReference type="EMBL" id="PNX68719.1"/>
    </source>
</evidence>
<protein>
    <submittedName>
        <fullName evidence="2">Uncharacterized protein</fullName>
    </submittedName>
</protein>
<feature type="compositionally biased region" description="Basic and acidic residues" evidence="1">
    <location>
        <begin position="1"/>
        <end position="10"/>
    </location>
</feature>
<evidence type="ECO:0000256" key="1">
    <source>
        <dbReference type="SAM" id="MobiDB-lite"/>
    </source>
</evidence>
<gene>
    <name evidence="2" type="ORF">L195_g056321</name>
</gene>
<feature type="compositionally biased region" description="Pro residues" evidence="1">
    <location>
        <begin position="65"/>
        <end position="84"/>
    </location>
</feature>
<dbReference type="AlphaFoldDB" id="A0A2K3KR14"/>